<evidence type="ECO:0000313" key="2">
    <source>
        <dbReference type="EMBL" id="CAK8677594.1"/>
    </source>
</evidence>
<sequence>MLALRLVVLLAAYCGTVTLTTSSGLHCYTGTRVYNANRTSELYSDVQNEDCGGTDFACGLYTYYNQTYGSGTGYFEVGNCVPKRFPSYNGCGYLKQGSPNSIIYECDYIECEDDNCTADMLAEAYFAGGQRCNVGTRVFNESRTGLILDDVASIFCNDGYICVTYQYMNRTAYGTYFIQVGQCVDPVELPYRTCDGLKIYTSDYDGTVGYCKASTCFTRFSDPSCNTALISPPVTCPVPDEDDLQLLPGCSAKSVLESVFTCTGMALGSFPFNNSDICSSNVDSVVRCLSSKLQMCIYQPCPSLLDEIPGFTDYVVPQLDRIVNGVESLSDLLRNIQEETGGNILGPININSTLICETILTNPQQVLDLLNQGLNLIPPSGLNLGSPICDNRIVDDLINWGVKALEGMLWATTRADICASFNEFDALLLDAANRRCNLDTVGDFFENFVPGFGGVIETGIKLFIETWTSYDVPGCEGAPKPLVCYQGYNAFSADKSTFYEGNLTAQLCKPDQNCGFTTYLNTSDPLHPVYVESGFCIEKAAQRFVNCSGIAMSLNVNPTDFNNCTVDFCNSSTCNENLITRIPPSCSSSSDDIQLFPSCTLSQSLEGVFGCLGTYVGGYPYQDQGQCRYDVGNTIGCLSGKVQECLAGGCPTVLDAIPGVTQSYEMVISIASRIQSLESGLSMLPGNEGLAEMIYGLLCRSPDTTFVPSNLQYLLSQLEQLNFGNFSNPVCDQQVLPDVIKYAVSAVYSMLRARNHQDVCITFEQLKANLTYVWENRCDSSSLRDFLNRVVPEPYPALIMQGIDITLGFLSNLQIPNCDGVGPSPLSPPDCYQFYHSTSACGQRKAWVCDYVQWKYQIITDWLPRFLDYSEKNGIYTGDLPGCPADYPDMCTNYDQRRCAERLGCRACFCADNLYKDLGTLIYGWRHDYYSWQQIMTRYKSVLAQIEGENTDDQC</sequence>
<dbReference type="Proteomes" id="UP001642483">
    <property type="component" value="Unassembled WGS sequence"/>
</dbReference>
<feature type="signal peptide" evidence="1">
    <location>
        <begin position="1"/>
        <end position="18"/>
    </location>
</feature>
<comment type="caution">
    <text evidence="2">The sequence shown here is derived from an EMBL/GenBank/DDBJ whole genome shotgun (WGS) entry which is preliminary data.</text>
</comment>
<feature type="chain" id="PRO_5047164779" evidence="1">
    <location>
        <begin position="19"/>
        <end position="955"/>
    </location>
</feature>
<evidence type="ECO:0000313" key="3">
    <source>
        <dbReference type="Proteomes" id="UP001642483"/>
    </source>
</evidence>
<protein>
    <submittedName>
        <fullName evidence="2">Uncharacterized protein</fullName>
    </submittedName>
</protein>
<keyword evidence="3" id="KW-1185">Reference proteome</keyword>
<gene>
    <name evidence="2" type="ORF">CVLEPA_LOCUS6956</name>
</gene>
<keyword evidence="1" id="KW-0732">Signal</keyword>
<reference evidence="2 3" key="1">
    <citation type="submission" date="2024-02" db="EMBL/GenBank/DDBJ databases">
        <authorList>
            <person name="Daric V."/>
            <person name="Darras S."/>
        </authorList>
    </citation>
    <scope>NUCLEOTIDE SEQUENCE [LARGE SCALE GENOMIC DNA]</scope>
</reference>
<evidence type="ECO:0000256" key="1">
    <source>
        <dbReference type="SAM" id="SignalP"/>
    </source>
</evidence>
<proteinExistence type="predicted"/>
<organism evidence="2 3">
    <name type="scientific">Clavelina lepadiformis</name>
    <name type="common">Light-bulb sea squirt</name>
    <name type="synonym">Ascidia lepadiformis</name>
    <dbReference type="NCBI Taxonomy" id="159417"/>
    <lineage>
        <taxon>Eukaryota</taxon>
        <taxon>Metazoa</taxon>
        <taxon>Chordata</taxon>
        <taxon>Tunicata</taxon>
        <taxon>Ascidiacea</taxon>
        <taxon>Aplousobranchia</taxon>
        <taxon>Clavelinidae</taxon>
        <taxon>Clavelina</taxon>
    </lineage>
</organism>
<dbReference type="EMBL" id="CAWYQH010000046">
    <property type="protein sequence ID" value="CAK8677594.1"/>
    <property type="molecule type" value="Genomic_DNA"/>
</dbReference>
<accession>A0ABP0FD34</accession>
<name>A0ABP0FD34_CLALP</name>